<dbReference type="GO" id="GO:0000900">
    <property type="term" value="F:mRNA regulatory element binding translation repressor activity"/>
    <property type="evidence" value="ECO:0007669"/>
    <property type="project" value="TreeGrafter"/>
</dbReference>
<evidence type="ECO:0000256" key="3">
    <source>
        <dbReference type="SAM" id="MobiDB-lite"/>
    </source>
</evidence>
<dbReference type="GO" id="GO:0005634">
    <property type="term" value="C:nucleus"/>
    <property type="evidence" value="ECO:0007669"/>
    <property type="project" value="TreeGrafter"/>
</dbReference>
<dbReference type="InterPro" id="IPR000504">
    <property type="entry name" value="RRM_dom"/>
</dbReference>
<evidence type="ECO:0000259" key="4">
    <source>
        <dbReference type="PROSITE" id="PS50102"/>
    </source>
</evidence>
<dbReference type="GO" id="GO:0043005">
    <property type="term" value="C:neuron projection"/>
    <property type="evidence" value="ECO:0007669"/>
    <property type="project" value="TreeGrafter"/>
</dbReference>
<dbReference type="Pfam" id="PF16367">
    <property type="entry name" value="RRM_7"/>
    <property type="match status" value="1"/>
</dbReference>
<dbReference type="Gene3D" id="4.10.640.40">
    <property type="entry name" value="Cytoplasmic polyadenylation element-binding protein, ZZ domain"/>
    <property type="match status" value="1"/>
</dbReference>
<dbReference type="Proteomes" id="UP000186922">
    <property type="component" value="Unassembled WGS sequence"/>
</dbReference>
<dbReference type="SUPFAM" id="SSF54928">
    <property type="entry name" value="RNA-binding domain, RBD"/>
    <property type="match status" value="1"/>
</dbReference>
<dbReference type="InterPro" id="IPR032296">
    <property type="entry name" value="CEBP_ZZ"/>
</dbReference>
<keyword evidence="6" id="KW-1185">Reference proteome</keyword>
<accession>A0A1D1UB67</accession>
<dbReference type="GO" id="GO:2000766">
    <property type="term" value="P:negative regulation of cytoplasmic translation"/>
    <property type="evidence" value="ECO:0007669"/>
    <property type="project" value="TreeGrafter"/>
</dbReference>
<dbReference type="GO" id="GO:0045202">
    <property type="term" value="C:synapse"/>
    <property type="evidence" value="ECO:0007669"/>
    <property type="project" value="TreeGrafter"/>
</dbReference>
<dbReference type="InterPro" id="IPR035979">
    <property type="entry name" value="RBD_domain_sf"/>
</dbReference>
<keyword evidence="1 2" id="KW-0694">RNA-binding</keyword>
<dbReference type="AlphaFoldDB" id="A0A1D1UB67"/>
<dbReference type="GO" id="GO:0003730">
    <property type="term" value="F:mRNA 3'-UTR binding"/>
    <property type="evidence" value="ECO:0007669"/>
    <property type="project" value="InterPro"/>
</dbReference>
<dbReference type="OrthoDB" id="10033548at2759"/>
<evidence type="ECO:0000256" key="1">
    <source>
        <dbReference type="ARBA" id="ARBA00022884"/>
    </source>
</evidence>
<proteinExistence type="predicted"/>
<dbReference type="CDD" id="cd12725">
    <property type="entry name" value="RRM2_CPEB1"/>
    <property type="match status" value="1"/>
</dbReference>
<reference evidence="5 6" key="1">
    <citation type="journal article" date="2016" name="Nat. Commun.">
        <title>Extremotolerant tardigrade genome and improved radiotolerance of human cultured cells by tardigrade-unique protein.</title>
        <authorList>
            <person name="Hashimoto T."/>
            <person name="Horikawa D.D."/>
            <person name="Saito Y."/>
            <person name="Kuwahara H."/>
            <person name="Kozuka-Hata H."/>
            <person name="Shin-I T."/>
            <person name="Minakuchi Y."/>
            <person name="Ohishi K."/>
            <person name="Motoyama A."/>
            <person name="Aizu T."/>
            <person name="Enomoto A."/>
            <person name="Kondo K."/>
            <person name="Tanaka S."/>
            <person name="Hara Y."/>
            <person name="Koshikawa S."/>
            <person name="Sagara H."/>
            <person name="Miura T."/>
            <person name="Yokobori S."/>
            <person name="Miyagawa K."/>
            <person name="Suzuki Y."/>
            <person name="Kubo T."/>
            <person name="Oyama M."/>
            <person name="Kohara Y."/>
            <person name="Fujiyama A."/>
            <person name="Arakawa K."/>
            <person name="Katayama T."/>
            <person name="Toyoda A."/>
            <person name="Kunieda T."/>
        </authorList>
    </citation>
    <scope>NUCLEOTIDE SEQUENCE [LARGE SCALE GENOMIC DNA]</scope>
    <source>
        <strain evidence="5 6">YOKOZUNA-1</strain>
    </source>
</reference>
<dbReference type="EMBL" id="BDGG01000001">
    <property type="protein sequence ID" value="GAU87129.1"/>
    <property type="molecule type" value="Genomic_DNA"/>
</dbReference>
<gene>
    <name evidence="5" type="primary">RvY_00025-1</name>
    <name evidence="5" type="synonym">RvY_00025.1</name>
    <name evidence="5" type="ORF">RvY_00025</name>
</gene>
<feature type="domain" description="RRM" evidence="4">
    <location>
        <begin position="242"/>
        <end position="331"/>
    </location>
</feature>
<organism evidence="5 6">
    <name type="scientific">Ramazzottius varieornatus</name>
    <name type="common">Water bear</name>
    <name type="synonym">Tardigrade</name>
    <dbReference type="NCBI Taxonomy" id="947166"/>
    <lineage>
        <taxon>Eukaryota</taxon>
        <taxon>Metazoa</taxon>
        <taxon>Ecdysozoa</taxon>
        <taxon>Tardigrada</taxon>
        <taxon>Eutardigrada</taxon>
        <taxon>Parachela</taxon>
        <taxon>Hypsibioidea</taxon>
        <taxon>Ramazzottiidae</taxon>
        <taxon>Ramazzottius</taxon>
    </lineage>
</organism>
<dbReference type="SMART" id="SM00360">
    <property type="entry name" value="RRM"/>
    <property type="match status" value="2"/>
</dbReference>
<evidence type="ECO:0000256" key="2">
    <source>
        <dbReference type="PROSITE-ProRule" id="PRU00176"/>
    </source>
</evidence>
<dbReference type="PANTHER" id="PTHR12566">
    <property type="entry name" value="CYTOPLASMIC POLYADENYLATION ELEMENT BINDING PROTEIN CPEB"/>
    <property type="match status" value="1"/>
</dbReference>
<dbReference type="PROSITE" id="PS50102">
    <property type="entry name" value="RRM"/>
    <property type="match status" value="2"/>
</dbReference>
<dbReference type="CDD" id="cd19757">
    <property type="entry name" value="Bbox1"/>
    <property type="match status" value="1"/>
</dbReference>
<evidence type="ECO:0000313" key="6">
    <source>
        <dbReference type="Proteomes" id="UP000186922"/>
    </source>
</evidence>
<dbReference type="STRING" id="947166.A0A1D1UB67"/>
<feature type="domain" description="RRM" evidence="4">
    <location>
        <begin position="353"/>
        <end position="434"/>
    </location>
</feature>
<dbReference type="Pfam" id="PF16366">
    <property type="entry name" value="CEBP_ZZ"/>
    <property type="match status" value="1"/>
</dbReference>
<dbReference type="GO" id="GO:0043022">
    <property type="term" value="F:ribosome binding"/>
    <property type="evidence" value="ECO:0007669"/>
    <property type="project" value="TreeGrafter"/>
</dbReference>
<dbReference type="PANTHER" id="PTHR12566:SF9">
    <property type="entry name" value="CYTOPLASMIC POLYADENYLATION ELEMENT-BINDING PROTEIN 1"/>
    <property type="match status" value="1"/>
</dbReference>
<dbReference type="InterPro" id="IPR034819">
    <property type="entry name" value="CPEB"/>
</dbReference>
<protein>
    <recommendedName>
        <fullName evidence="4">RRM domain-containing protein</fullName>
    </recommendedName>
</protein>
<sequence length="485" mass="52574">MEYYETTEEPSFWPAFAHQRPPAGFAQFDATSAAAAGLDGDARLHHQYHSLDHGKDLPFDEEQVASALDSGGKEWEGRRFGTVSGVQGAGVHGGAGGYGTALVNAGGGGTALCQRKLAVIRQAMWKAPQRPVAAQLQMSQTSNGSSIVSGSGPQSLASSFDYSRADSDDSSVNDSGVELKGVPIRPGALGQGSLTGDPRWSGDMCVERQAQAYRSAASGATAAAVWSGTLPPRNTKGSAFSCKVFLGGVPWDITENDLQCAFGRFGNPKIEWPAAHDSSSRNVKGHLYLIFDTEKSVKQLLGSCNYDFNQGHHNWYYKVASKRMRVKEVQVIPWQLADASYVRNGCMTTFGTKTVFVGSLHGMLTAEGLGKVLDDLFGGVVAATIDTDKYKYPIGSGRVTFNSNDSYMKALRAVFVDLRTPKFNKKIQIDPFLEDSACSICSTQLGPYFCRDLQCFSYFCHACWQWQHSASNIGHHIPLMRNPRS</sequence>
<dbReference type="Gene3D" id="3.30.70.330">
    <property type="match status" value="2"/>
</dbReference>
<feature type="region of interest" description="Disordered" evidence="3">
    <location>
        <begin position="158"/>
        <end position="196"/>
    </location>
</feature>
<dbReference type="GO" id="GO:0005737">
    <property type="term" value="C:cytoplasm"/>
    <property type="evidence" value="ECO:0007669"/>
    <property type="project" value="TreeGrafter"/>
</dbReference>
<dbReference type="InterPro" id="IPR038446">
    <property type="entry name" value="CEBP_ZZ_sf"/>
</dbReference>
<dbReference type="InterPro" id="IPR012677">
    <property type="entry name" value="Nucleotide-bd_a/b_plait_sf"/>
</dbReference>
<evidence type="ECO:0000313" key="5">
    <source>
        <dbReference type="EMBL" id="GAU87129.1"/>
    </source>
</evidence>
<comment type="caution">
    <text evidence="5">The sequence shown here is derived from an EMBL/GenBank/DDBJ whole genome shotgun (WGS) entry which is preliminary data.</text>
</comment>
<dbReference type="GO" id="GO:0008135">
    <property type="term" value="F:translation factor activity, RNA binding"/>
    <property type="evidence" value="ECO:0007669"/>
    <property type="project" value="TreeGrafter"/>
</dbReference>
<name>A0A1D1UB67_RAMVA</name>